<dbReference type="EC" id="2.7.4.25" evidence="8"/>
<dbReference type="PANTHER" id="PTHR21299">
    <property type="entry name" value="CYTIDYLATE KINASE/PANTOATE-BETA-ALANINE LIGASE"/>
    <property type="match status" value="1"/>
</dbReference>
<keyword evidence="3 8" id="KW-0547">Nucleotide-binding</keyword>
<dbReference type="AlphaFoldDB" id="A0AAU9D4W2"/>
<keyword evidence="5 8" id="KW-0067">ATP-binding</keyword>
<dbReference type="Pfam" id="PF02224">
    <property type="entry name" value="Cytidylate_kin"/>
    <property type="match status" value="1"/>
</dbReference>
<dbReference type="GO" id="GO:0015949">
    <property type="term" value="P:nucleobase-containing small molecule interconversion"/>
    <property type="evidence" value="ECO:0007669"/>
    <property type="project" value="TreeGrafter"/>
</dbReference>
<evidence type="ECO:0000313" key="11">
    <source>
        <dbReference type="Proteomes" id="UP001321582"/>
    </source>
</evidence>
<protein>
    <recommendedName>
        <fullName evidence="8">Cytidylate kinase</fullName>
        <shortName evidence="8">CK</shortName>
        <ecNumber evidence="8">2.7.4.25</ecNumber>
    </recommendedName>
    <alternativeName>
        <fullName evidence="8">Cytidine monophosphate kinase</fullName>
        <shortName evidence="8">CMP kinase</shortName>
    </alternativeName>
</protein>
<dbReference type="GO" id="GO:0005524">
    <property type="term" value="F:ATP binding"/>
    <property type="evidence" value="ECO:0007669"/>
    <property type="project" value="UniProtKB-UniRule"/>
</dbReference>
<dbReference type="EMBL" id="AP027059">
    <property type="protein sequence ID" value="BDU51004.1"/>
    <property type="molecule type" value="Genomic_DNA"/>
</dbReference>
<evidence type="ECO:0000256" key="4">
    <source>
        <dbReference type="ARBA" id="ARBA00022777"/>
    </source>
</evidence>
<evidence type="ECO:0000256" key="1">
    <source>
        <dbReference type="ARBA" id="ARBA00009427"/>
    </source>
</evidence>
<organism evidence="10 11">
    <name type="scientific">Haliovirga abyssi</name>
    <dbReference type="NCBI Taxonomy" id="2996794"/>
    <lineage>
        <taxon>Bacteria</taxon>
        <taxon>Fusobacteriati</taxon>
        <taxon>Fusobacteriota</taxon>
        <taxon>Fusobacteriia</taxon>
        <taxon>Fusobacteriales</taxon>
        <taxon>Haliovirgaceae</taxon>
        <taxon>Haliovirga</taxon>
    </lineage>
</organism>
<dbReference type="RefSeq" id="WP_307903850.1">
    <property type="nucleotide sequence ID" value="NZ_AP027059.1"/>
</dbReference>
<sequence length="224" mass="25322">MEFIVAIDGPAGSGKSTIAKLLSDELGFVYLDTGAMYRAISLKVIQNKIDLSNLDEIENMLKNTILDIKDKNIILDKKDVSDEIRGREVSNFVSKVATVKLIREEMVRMQREISKGKRVILDGRDIGTVVFPNANLKIFLNATALERAKRRLLDYKKQGIGIEIETVLEEIKKRDKMDTERENSPLVKALDAIEIDTTDRKIEHIKNEILGLINKMIIDKIVVG</sequence>
<feature type="domain" description="Cytidylate kinase" evidence="9">
    <location>
        <begin position="5"/>
        <end position="214"/>
    </location>
</feature>
<dbReference type="CDD" id="cd02020">
    <property type="entry name" value="CMPK"/>
    <property type="match status" value="1"/>
</dbReference>
<evidence type="ECO:0000256" key="8">
    <source>
        <dbReference type="HAMAP-Rule" id="MF_00238"/>
    </source>
</evidence>
<proteinExistence type="inferred from homology"/>
<evidence type="ECO:0000256" key="7">
    <source>
        <dbReference type="ARBA" id="ARBA00048478"/>
    </source>
</evidence>
<evidence type="ECO:0000256" key="2">
    <source>
        <dbReference type="ARBA" id="ARBA00022679"/>
    </source>
</evidence>
<keyword evidence="2 8" id="KW-0808">Transferase</keyword>
<keyword evidence="11" id="KW-1185">Reference proteome</keyword>
<dbReference type="Gene3D" id="3.40.50.300">
    <property type="entry name" value="P-loop containing nucleotide triphosphate hydrolases"/>
    <property type="match status" value="1"/>
</dbReference>
<comment type="catalytic activity">
    <reaction evidence="7 8">
        <text>CMP + ATP = CDP + ADP</text>
        <dbReference type="Rhea" id="RHEA:11600"/>
        <dbReference type="ChEBI" id="CHEBI:30616"/>
        <dbReference type="ChEBI" id="CHEBI:58069"/>
        <dbReference type="ChEBI" id="CHEBI:60377"/>
        <dbReference type="ChEBI" id="CHEBI:456216"/>
        <dbReference type="EC" id="2.7.4.25"/>
    </reaction>
</comment>
<evidence type="ECO:0000313" key="10">
    <source>
        <dbReference type="EMBL" id="BDU51004.1"/>
    </source>
</evidence>
<dbReference type="InterPro" id="IPR027417">
    <property type="entry name" value="P-loop_NTPase"/>
</dbReference>
<keyword evidence="4 8" id="KW-0418">Kinase</keyword>
<evidence type="ECO:0000256" key="3">
    <source>
        <dbReference type="ARBA" id="ARBA00022741"/>
    </source>
</evidence>
<gene>
    <name evidence="8 10" type="primary">cmk</name>
    <name evidence="10" type="ORF">HLVA_15730</name>
</gene>
<dbReference type="SUPFAM" id="SSF52540">
    <property type="entry name" value="P-loop containing nucleoside triphosphate hydrolases"/>
    <property type="match status" value="1"/>
</dbReference>
<dbReference type="GO" id="GO:0036431">
    <property type="term" value="F:dCMP kinase activity"/>
    <property type="evidence" value="ECO:0007669"/>
    <property type="project" value="InterPro"/>
</dbReference>
<keyword evidence="8" id="KW-0963">Cytoplasm</keyword>
<dbReference type="InterPro" id="IPR003136">
    <property type="entry name" value="Cytidylate_kin"/>
</dbReference>
<dbReference type="InterPro" id="IPR011994">
    <property type="entry name" value="Cytidylate_kinase_dom"/>
</dbReference>
<comment type="subcellular location">
    <subcellularLocation>
        <location evidence="8">Cytoplasm</location>
    </subcellularLocation>
</comment>
<feature type="binding site" evidence="8">
    <location>
        <begin position="9"/>
        <end position="17"/>
    </location>
    <ligand>
        <name>ATP</name>
        <dbReference type="ChEBI" id="CHEBI:30616"/>
    </ligand>
</feature>
<accession>A0AAU9D4W2</accession>
<dbReference type="Proteomes" id="UP001321582">
    <property type="component" value="Chromosome"/>
</dbReference>
<comment type="similarity">
    <text evidence="1 8">Belongs to the cytidylate kinase family. Type 1 subfamily.</text>
</comment>
<dbReference type="KEGG" id="haby:HLVA_15730"/>
<evidence type="ECO:0000256" key="6">
    <source>
        <dbReference type="ARBA" id="ARBA00047615"/>
    </source>
</evidence>
<comment type="catalytic activity">
    <reaction evidence="6 8">
        <text>dCMP + ATP = dCDP + ADP</text>
        <dbReference type="Rhea" id="RHEA:25094"/>
        <dbReference type="ChEBI" id="CHEBI:30616"/>
        <dbReference type="ChEBI" id="CHEBI:57566"/>
        <dbReference type="ChEBI" id="CHEBI:58593"/>
        <dbReference type="ChEBI" id="CHEBI:456216"/>
        <dbReference type="EC" id="2.7.4.25"/>
    </reaction>
</comment>
<dbReference type="PANTHER" id="PTHR21299:SF2">
    <property type="entry name" value="CYTIDYLATE KINASE"/>
    <property type="match status" value="1"/>
</dbReference>
<evidence type="ECO:0000256" key="5">
    <source>
        <dbReference type="ARBA" id="ARBA00022840"/>
    </source>
</evidence>
<dbReference type="GO" id="GO:0005829">
    <property type="term" value="C:cytosol"/>
    <property type="evidence" value="ECO:0007669"/>
    <property type="project" value="TreeGrafter"/>
</dbReference>
<evidence type="ECO:0000259" key="9">
    <source>
        <dbReference type="Pfam" id="PF02224"/>
    </source>
</evidence>
<dbReference type="GO" id="GO:0006220">
    <property type="term" value="P:pyrimidine nucleotide metabolic process"/>
    <property type="evidence" value="ECO:0007669"/>
    <property type="project" value="UniProtKB-UniRule"/>
</dbReference>
<dbReference type="NCBIfam" id="TIGR00017">
    <property type="entry name" value="cmk"/>
    <property type="match status" value="1"/>
</dbReference>
<dbReference type="HAMAP" id="MF_00238">
    <property type="entry name" value="Cytidyl_kinase_type1"/>
    <property type="match status" value="1"/>
</dbReference>
<name>A0AAU9D4W2_9FUSO</name>
<reference evidence="10 11" key="1">
    <citation type="submission" date="2022-11" db="EMBL/GenBank/DDBJ databases">
        <title>Haliovirga abyssi gen. nov., sp. nov., a mesophilic fermentative bacterium isolated from the Iheya North hydrothermal field and the proposal of Haliovirgaceae fam. nov.</title>
        <authorList>
            <person name="Miyazaki U."/>
            <person name="Tame A."/>
            <person name="Miyazaki J."/>
            <person name="Takai K."/>
            <person name="Sawayama S."/>
            <person name="Kitajima M."/>
            <person name="Okamoto A."/>
            <person name="Nakagawa S."/>
        </authorList>
    </citation>
    <scope>NUCLEOTIDE SEQUENCE [LARGE SCALE GENOMIC DNA]</scope>
    <source>
        <strain evidence="10 11">IC12</strain>
    </source>
</reference>